<dbReference type="InterPro" id="IPR036188">
    <property type="entry name" value="FAD/NAD-bd_sf"/>
</dbReference>
<dbReference type="SUPFAM" id="SSF51905">
    <property type="entry name" value="FAD/NAD(P)-binding domain"/>
    <property type="match status" value="1"/>
</dbReference>
<dbReference type="GO" id="GO:0016491">
    <property type="term" value="F:oxidoreductase activity"/>
    <property type="evidence" value="ECO:0007669"/>
    <property type="project" value="UniProtKB-KW"/>
</dbReference>
<proteinExistence type="predicted"/>
<evidence type="ECO:0000313" key="7">
    <source>
        <dbReference type="Proteomes" id="UP000190675"/>
    </source>
</evidence>
<keyword evidence="2" id="KW-0285">Flavoprotein</keyword>
<evidence type="ECO:0000256" key="2">
    <source>
        <dbReference type="ARBA" id="ARBA00022630"/>
    </source>
</evidence>
<dbReference type="EMBL" id="LT670818">
    <property type="protein sequence ID" value="SHG83669.1"/>
    <property type="molecule type" value="Genomic_DNA"/>
</dbReference>
<dbReference type="OrthoDB" id="3178130at2"/>
<dbReference type="RefSeq" id="WP_079567722.1">
    <property type="nucleotide sequence ID" value="NZ_LT670818.1"/>
</dbReference>
<evidence type="ECO:0000256" key="3">
    <source>
        <dbReference type="ARBA" id="ARBA00022827"/>
    </source>
</evidence>
<dbReference type="PANTHER" id="PTHR43400:SF7">
    <property type="entry name" value="FAD-DEPENDENT OXIDOREDUCTASE 2 FAD BINDING DOMAIN-CONTAINING PROTEIN"/>
    <property type="match status" value="1"/>
</dbReference>
<dbReference type="InterPro" id="IPR027477">
    <property type="entry name" value="Succ_DH/fumarate_Rdtase_cat_sf"/>
</dbReference>
<gene>
    <name evidence="6" type="ORF">SAMN05444169_4377</name>
</gene>
<sequence>MPQDPAKLVVVGHGAAGLAAALAGAEQARRCGLPIDITVLEKAREDEAGGNTRWSPSNMRLDAPDRIDPGFADDMLKACGGRGDASYFRTLADRATATVGWLQGHGVEFVTPLYYLSAGPARIQPVGGGGVIVEKLLAAVKRAGAKVRHQCEASRLVMADGHRIGGIEIQIGDGAATTLDADAVILASGGFQGNPSMMSAHFGSGAEMIRLISPGTRFDTGDGIRMATEQAARLSGDWTGMHIEPVDPRSTHSAPVVLVYPYGIVVDQHGHRFFDESAGLMHETWEALARDIHFVRSKRIAYALLDSRLFEIDGYERAIRSEVPPYQAESLEALAGQIGIPPGNLRSTVDAFNAAATGDPARFDAARCDGLAAAATLQPPKSNWARAIAKPPYLAYPLVGAIAYTFGGLATNAKAEVLGEQGPIPGLYAAGETTGHFYGTAPNAVAVLRALVFGKIAGEQAVEFLRGR</sequence>
<dbReference type="InterPro" id="IPR050315">
    <property type="entry name" value="FAD-oxidoreductase_2"/>
</dbReference>
<comment type="cofactor">
    <cofactor evidence="1">
        <name>FAD</name>
        <dbReference type="ChEBI" id="CHEBI:57692"/>
    </cofactor>
</comment>
<dbReference type="Gene3D" id="3.50.50.60">
    <property type="entry name" value="FAD/NAD(P)-binding domain"/>
    <property type="match status" value="1"/>
</dbReference>
<protein>
    <submittedName>
        <fullName evidence="6">Tricarballylate dehydrogenase</fullName>
    </submittedName>
</protein>
<dbReference type="Pfam" id="PF00890">
    <property type="entry name" value="FAD_binding_2"/>
    <property type="match status" value="1"/>
</dbReference>
<evidence type="ECO:0000259" key="5">
    <source>
        <dbReference type="Pfam" id="PF00890"/>
    </source>
</evidence>
<evidence type="ECO:0000313" key="6">
    <source>
        <dbReference type="EMBL" id="SHG83669.1"/>
    </source>
</evidence>
<accession>A0A1M5N3C8</accession>
<evidence type="ECO:0000256" key="4">
    <source>
        <dbReference type="ARBA" id="ARBA00023002"/>
    </source>
</evidence>
<reference evidence="6 7" key="1">
    <citation type="submission" date="2016-11" db="EMBL/GenBank/DDBJ databases">
        <authorList>
            <person name="Jaros S."/>
            <person name="Januszkiewicz K."/>
            <person name="Wedrychowicz H."/>
        </authorList>
    </citation>
    <scope>NUCLEOTIDE SEQUENCE [LARGE SCALE GENOMIC DNA]</scope>
    <source>
        <strain evidence="6 7">GAS242</strain>
    </source>
</reference>
<keyword evidence="3" id="KW-0274">FAD</keyword>
<name>A0A1M5N3C8_9BRAD</name>
<feature type="domain" description="FAD-dependent oxidoreductase 2 FAD-binding" evidence="5">
    <location>
        <begin position="8"/>
        <end position="442"/>
    </location>
</feature>
<dbReference type="Gene3D" id="3.90.700.10">
    <property type="entry name" value="Succinate dehydrogenase/fumarate reductase flavoprotein, catalytic domain"/>
    <property type="match status" value="1"/>
</dbReference>
<dbReference type="Proteomes" id="UP000190675">
    <property type="component" value="Chromosome I"/>
</dbReference>
<dbReference type="SUPFAM" id="SSF56425">
    <property type="entry name" value="Succinate dehydrogenase/fumarate reductase flavoprotein, catalytic domain"/>
    <property type="match status" value="1"/>
</dbReference>
<dbReference type="PANTHER" id="PTHR43400">
    <property type="entry name" value="FUMARATE REDUCTASE"/>
    <property type="match status" value="1"/>
</dbReference>
<dbReference type="AlphaFoldDB" id="A0A1M5N3C8"/>
<keyword evidence="4" id="KW-0560">Oxidoreductase</keyword>
<dbReference type="InterPro" id="IPR003953">
    <property type="entry name" value="FAD-dep_OxRdtase_2_FAD-bd"/>
</dbReference>
<organism evidence="6 7">
    <name type="scientific">Bradyrhizobium erythrophlei</name>
    <dbReference type="NCBI Taxonomy" id="1437360"/>
    <lineage>
        <taxon>Bacteria</taxon>
        <taxon>Pseudomonadati</taxon>
        <taxon>Pseudomonadota</taxon>
        <taxon>Alphaproteobacteria</taxon>
        <taxon>Hyphomicrobiales</taxon>
        <taxon>Nitrobacteraceae</taxon>
        <taxon>Bradyrhizobium</taxon>
    </lineage>
</organism>
<evidence type="ECO:0000256" key="1">
    <source>
        <dbReference type="ARBA" id="ARBA00001974"/>
    </source>
</evidence>